<name>A0A1Y1VAE6_9FUNG</name>
<dbReference type="OrthoDB" id="1740265at2759"/>
<dbReference type="InterPro" id="IPR017853">
    <property type="entry name" value="GH"/>
</dbReference>
<dbReference type="GO" id="GO:0009313">
    <property type="term" value="P:oligosaccharide catabolic process"/>
    <property type="evidence" value="ECO:0007669"/>
    <property type="project" value="TreeGrafter"/>
</dbReference>
<dbReference type="GO" id="GO:0090599">
    <property type="term" value="F:alpha-glucosidase activity"/>
    <property type="evidence" value="ECO:0007669"/>
    <property type="project" value="UniProtKB-ARBA"/>
</dbReference>
<keyword evidence="4" id="KW-0378">Hydrolase</keyword>
<evidence type="ECO:0000256" key="2">
    <source>
        <dbReference type="ARBA" id="ARBA00026248"/>
    </source>
</evidence>
<dbReference type="GO" id="GO:0004556">
    <property type="term" value="F:alpha-amylase activity"/>
    <property type="evidence" value="ECO:0007669"/>
    <property type="project" value="TreeGrafter"/>
</dbReference>
<sequence length="549" mass="63484">MLEKSWIQTAIIYQIYPLSFNYAKGSASDPYNGAYGNLKGIIEKVHYIKSLGIDAIWISPFLKWNRNGFGYDIINYEEIAPMYGTIEDLKELIDTYHSVGIKVLTDQVINHCSMQHPWFSKSIKKNGRFTDFFVWANAKGHDENGKPIPPNNWPSTWDSSGNSAWTWNEERQQFYMHSFDYTMPNLNINNIEVQNELLKISKYWFDLGIDGFRLDGACHYGCDPELRDNPYIENNGYSGENGREQKRIYDINQENGFNFIERIKKLAYSYKEPKVLLSEYVFDKGYYGNLNGRKYIRKSACDTFYTGAIRGTLEEFRSGVEEMLKEQPPNKDYNTNDKKELAISKDGSKINWALSNHDLERVASRWFGRNATTEQLKLTMKMLLALPGSICIYQGEELGLSNPEINKVKNPSNDPLNLSSIVGMPWDAARTSIPWSENGTNLWLKPTSEQCQLAVSLQEMHIDSMLNATREAIKWRKNNPLLNHVGFLDFIETRNPKVVAFIRSDKERKRKIALIFNFLDEKAEVEIPHQVNVNKIIEINPYQMKQISL</sequence>
<protein>
    <submittedName>
        <fullName evidence="4">Glycoside hydrolase</fullName>
    </submittedName>
</protein>
<comment type="similarity">
    <text evidence="1">Belongs to the glycosyl hydrolase 13 family.</text>
</comment>
<dbReference type="SUPFAM" id="SSF51445">
    <property type="entry name" value="(Trans)glycosidases"/>
    <property type="match status" value="1"/>
</dbReference>
<reference evidence="4 5" key="1">
    <citation type="submission" date="2016-08" db="EMBL/GenBank/DDBJ databases">
        <title>Genomes of anaerobic fungi encode conserved fungal cellulosomes for biomass hydrolysis.</title>
        <authorList>
            <consortium name="DOE Joint Genome Institute"/>
            <person name="Haitjema C.H."/>
            <person name="Gilmore S.P."/>
            <person name="Henske J.K."/>
            <person name="Solomon K.V."/>
            <person name="De Groot R."/>
            <person name="Kuo A."/>
            <person name="Mondo S.J."/>
            <person name="Salamov A.A."/>
            <person name="Labutti K."/>
            <person name="Zhao Z."/>
            <person name="Chiniquy J."/>
            <person name="Barry K."/>
            <person name="Brewer H.M."/>
            <person name="Purvine S.O."/>
            <person name="Wright A.T."/>
            <person name="Boxma B."/>
            <person name="Van Alen T."/>
            <person name="Hackstein J.H."/>
            <person name="Baker S.E."/>
            <person name="Grigoriev I.V."/>
            <person name="O'Malley M.A."/>
        </authorList>
    </citation>
    <scope>NUCLEOTIDE SEQUENCE [LARGE SCALE GENOMIC DNA]</scope>
    <source>
        <strain evidence="5">finn</strain>
    </source>
</reference>
<organism evidence="4 5">
    <name type="scientific">Piromyces finnis</name>
    <dbReference type="NCBI Taxonomy" id="1754191"/>
    <lineage>
        <taxon>Eukaryota</taxon>
        <taxon>Fungi</taxon>
        <taxon>Fungi incertae sedis</taxon>
        <taxon>Chytridiomycota</taxon>
        <taxon>Chytridiomycota incertae sedis</taxon>
        <taxon>Neocallimastigomycetes</taxon>
        <taxon>Neocallimastigales</taxon>
        <taxon>Neocallimastigaceae</taxon>
        <taxon>Piromyces</taxon>
    </lineage>
</organism>
<dbReference type="PANTHER" id="PTHR10357">
    <property type="entry name" value="ALPHA-AMYLASE FAMILY MEMBER"/>
    <property type="match status" value="1"/>
</dbReference>
<evidence type="ECO:0000313" key="5">
    <source>
        <dbReference type="Proteomes" id="UP000193719"/>
    </source>
</evidence>
<dbReference type="Gene3D" id="3.90.400.10">
    <property type="entry name" value="Oligo-1,6-glucosidase, Domain 2"/>
    <property type="match status" value="1"/>
</dbReference>
<dbReference type="EMBL" id="MCFH01000021">
    <property type="protein sequence ID" value="ORX50315.1"/>
    <property type="molecule type" value="Genomic_DNA"/>
</dbReference>
<keyword evidence="2" id="KW-0462">Maltose metabolism</keyword>
<feature type="domain" description="Glycosyl hydrolase family 13 catalytic" evidence="3">
    <location>
        <begin position="14"/>
        <end position="430"/>
    </location>
</feature>
<evidence type="ECO:0000256" key="1">
    <source>
        <dbReference type="ARBA" id="ARBA00008061"/>
    </source>
</evidence>
<proteinExistence type="inferred from homology"/>
<keyword evidence="5" id="KW-1185">Reference proteome</keyword>
<dbReference type="STRING" id="1754191.A0A1Y1VAE6"/>
<comment type="caution">
    <text evidence="4">The sequence shown here is derived from an EMBL/GenBank/DDBJ whole genome shotgun (WGS) entry which is preliminary data.</text>
</comment>
<dbReference type="AlphaFoldDB" id="A0A1Y1VAE6"/>
<dbReference type="SMART" id="SM00642">
    <property type="entry name" value="Aamy"/>
    <property type="match status" value="1"/>
</dbReference>
<evidence type="ECO:0000313" key="4">
    <source>
        <dbReference type="EMBL" id="ORX50315.1"/>
    </source>
</evidence>
<dbReference type="InterPro" id="IPR045857">
    <property type="entry name" value="O16G_dom_2"/>
</dbReference>
<accession>A0A1Y1VAE6</accession>
<dbReference type="GO" id="GO:0000023">
    <property type="term" value="P:maltose metabolic process"/>
    <property type="evidence" value="ECO:0007669"/>
    <property type="project" value="UniProtKB-KW"/>
</dbReference>
<reference evidence="4 5" key="2">
    <citation type="submission" date="2016-08" db="EMBL/GenBank/DDBJ databases">
        <title>Pervasive Adenine N6-methylation of Active Genes in Fungi.</title>
        <authorList>
            <consortium name="DOE Joint Genome Institute"/>
            <person name="Mondo S.J."/>
            <person name="Dannebaum R.O."/>
            <person name="Kuo R.C."/>
            <person name="Labutti K."/>
            <person name="Haridas S."/>
            <person name="Kuo A."/>
            <person name="Salamov A."/>
            <person name="Ahrendt S.R."/>
            <person name="Lipzen A."/>
            <person name="Sullivan W."/>
            <person name="Andreopoulos W.B."/>
            <person name="Clum A."/>
            <person name="Lindquist E."/>
            <person name="Daum C."/>
            <person name="Ramamoorthy G.K."/>
            <person name="Gryganskyi A."/>
            <person name="Culley D."/>
            <person name="Magnuson J.K."/>
            <person name="James T.Y."/>
            <person name="O'Malley M.A."/>
            <person name="Stajich J.E."/>
            <person name="Spatafora J.W."/>
            <person name="Visel A."/>
            <person name="Grigoriev I.V."/>
        </authorList>
    </citation>
    <scope>NUCLEOTIDE SEQUENCE [LARGE SCALE GENOMIC DNA]</scope>
    <source>
        <strain evidence="5">finn</strain>
    </source>
</reference>
<dbReference type="Pfam" id="PF00128">
    <property type="entry name" value="Alpha-amylase"/>
    <property type="match status" value="1"/>
</dbReference>
<dbReference type="Gene3D" id="3.20.20.80">
    <property type="entry name" value="Glycosidases"/>
    <property type="match status" value="1"/>
</dbReference>
<dbReference type="PANTHER" id="PTHR10357:SF179">
    <property type="entry name" value="NEUTRAL AND BASIC AMINO ACID TRANSPORT PROTEIN RBAT"/>
    <property type="match status" value="1"/>
</dbReference>
<gene>
    <name evidence="4" type="ORF">BCR36DRAFT_583443</name>
</gene>
<dbReference type="Proteomes" id="UP000193719">
    <property type="component" value="Unassembled WGS sequence"/>
</dbReference>
<evidence type="ECO:0000259" key="3">
    <source>
        <dbReference type="SMART" id="SM00642"/>
    </source>
</evidence>
<dbReference type="InterPro" id="IPR006047">
    <property type="entry name" value="GH13_cat_dom"/>
</dbReference>